<evidence type="ECO:0000313" key="2">
    <source>
        <dbReference type="Proteomes" id="UP001292094"/>
    </source>
</evidence>
<reference evidence="1" key="1">
    <citation type="submission" date="2023-11" db="EMBL/GenBank/DDBJ databases">
        <title>Genome assemblies of two species of porcelain crab, Petrolisthes cinctipes and Petrolisthes manimaculis (Anomura: Porcellanidae).</title>
        <authorList>
            <person name="Angst P."/>
        </authorList>
    </citation>
    <scope>NUCLEOTIDE SEQUENCE</scope>
    <source>
        <strain evidence="1">PB745_02</strain>
        <tissue evidence="1">Gill</tissue>
    </source>
</reference>
<proteinExistence type="predicted"/>
<accession>A0AAE1QEJ4</accession>
<dbReference type="Proteomes" id="UP001292094">
    <property type="component" value="Unassembled WGS sequence"/>
</dbReference>
<dbReference type="Gene3D" id="3.30.420.10">
    <property type="entry name" value="Ribonuclease H-like superfamily/Ribonuclease H"/>
    <property type="match status" value="1"/>
</dbReference>
<gene>
    <name evidence="1" type="ORF">Pmani_004020</name>
</gene>
<dbReference type="GO" id="GO:0003676">
    <property type="term" value="F:nucleic acid binding"/>
    <property type="evidence" value="ECO:0007669"/>
    <property type="project" value="InterPro"/>
</dbReference>
<dbReference type="AlphaFoldDB" id="A0AAE1QEJ4"/>
<dbReference type="EMBL" id="JAWZYT010000281">
    <property type="protein sequence ID" value="KAK4325425.1"/>
    <property type="molecule type" value="Genomic_DNA"/>
</dbReference>
<organism evidence="1 2">
    <name type="scientific">Petrolisthes manimaculis</name>
    <dbReference type="NCBI Taxonomy" id="1843537"/>
    <lineage>
        <taxon>Eukaryota</taxon>
        <taxon>Metazoa</taxon>
        <taxon>Ecdysozoa</taxon>
        <taxon>Arthropoda</taxon>
        <taxon>Crustacea</taxon>
        <taxon>Multicrustacea</taxon>
        <taxon>Malacostraca</taxon>
        <taxon>Eumalacostraca</taxon>
        <taxon>Eucarida</taxon>
        <taxon>Decapoda</taxon>
        <taxon>Pleocyemata</taxon>
        <taxon>Anomura</taxon>
        <taxon>Galatheoidea</taxon>
        <taxon>Porcellanidae</taxon>
        <taxon>Petrolisthes</taxon>
    </lineage>
</organism>
<protein>
    <submittedName>
        <fullName evidence="1">Uncharacterized protein</fullName>
    </submittedName>
</protein>
<name>A0AAE1QEJ4_9EUCA</name>
<comment type="caution">
    <text evidence="1">The sequence shown here is derived from an EMBL/GenBank/DDBJ whole genome shotgun (WGS) entry which is preliminary data.</text>
</comment>
<evidence type="ECO:0000313" key="1">
    <source>
        <dbReference type="EMBL" id="KAK4325425.1"/>
    </source>
</evidence>
<dbReference type="InterPro" id="IPR036397">
    <property type="entry name" value="RNaseH_sf"/>
</dbReference>
<keyword evidence="2" id="KW-1185">Reference proteome</keyword>
<sequence length="124" mass="14654">MLVRIVGLFSQHHYLQILSEELPASWENRAFPFLPGPIYILQNRCPIHTARRVREWLENHDIFRLLDISSNTMDCNGNENMWAKVVNTWEPENVRDGEQLWLHTTAVGNLQKQTRDHSEQCCHF</sequence>